<evidence type="ECO:0000313" key="3">
    <source>
        <dbReference type="Proteomes" id="UP000269265"/>
    </source>
</evidence>
<keyword evidence="3" id="KW-1185">Reference proteome</keyword>
<dbReference type="RefSeq" id="WP_125244842.1">
    <property type="nucleotide sequence ID" value="NZ_RSED01000018.1"/>
</dbReference>
<dbReference type="AlphaFoldDB" id="A0A3R8TQY1"/>
<protein>
    <submittedName>
        <fullName evidence="2">DUF4198 domain-containing protein</fullName>
    </submittedName>
</protein>
<evidence type="ECO:0000313" key="2">
    <source>
        <dbReference type="EMBL" id="RRS02835.1"/>
    </source>
</evidence>
<evidence type="ECO:0000256" key="1">
    <source>
        <dbReference type="SAM" id="SignalP"/>
    </source>
</evidence>
<feature type="signal peptide" evidence="1">
    <location>
        <begin position="1"/>
        <end position="23"/>
    </location>
</feature>
<keyword evidence="1" id="KW-0732">Signal</keyword>
<name>A0A3R8TQY1_9BURK</name>
<feature type="chain" id="PRO_5018759392" evidence="1">
    <location>
        <begin position="24"/>
        <end position="212"/>
    </location>
</feature>
<comment type="caution">
    <text evidence="2">The sequence shown here is derived from an EMBL/GenBank/DDBJ whole genome shotgun (WGS) entry which is preliminary data.</text>
</comment>
<accession>A0A3R8TQY1</accession>
<organism evidence="2 3">
    <name type="scientific">Aquabacterium soli</name>
    <dbReference type="NCBI Taxonomy" id="2493092"/>
    <lineage>
        <taxon>Bacteria</taxon>
        <taxon>Pseudomonadati</taxon>
        <taxon>Pseudomonadota</taxon>
        <taxon>Betaproteobacteria</taxon>
        <taxon>Burkholderiales</taxon>
        <taxon>Aquabacterium</taxon>
    </lineage>
</organism>
<dbReference type="Pfam" id="PF10670">
    <property type="entry name" value="DUF4198"/>
    <property type="match status" value="1"/>
</dbReference>
<proteinExistence type="predicted"/>
<dbReference type="OrthoDB" id="8911471at2"/>
<dbReference type="InterPro" id="IPR019613">
    <property type="entry name" value="DUF4198"/>
</dbReference>
<dbReference type="Proteomes" id="UP000269265">
    <property type="component" value="Unassembled WGS sequence"/>
</dbReference>
<reference evidence="2 3" key="1">
    <citation type="submission" date="2018-12" db="EMBL/GenBank/DDBJ databases">
        <title>The whole draft genome of Aquabacterium sp. SJQ9.</title>
        <authorList>
            <person name="Sun L."/>
            <person name="Gao X."/>
            <person name="Chen W."/>
            <person name="Huang K."/>
        </authorList>
    </citation>
    <scope>NUCLEOTIDE SEQUENCE [LARGE SCALE GENOMIC DNA]</scope>
    <source>
        <strain evidence="2 3">SJQ9</strain>
    </source>
</reference>
<dbReference type="SUPFAM" id="SSF49478">
    <property type="entry name" value="Cna protein B-type domain"/>
    <property type="match status" value="1"/>
</dbReference>
<dbReference type="EMBL" id="RSED01000018">
    <property type="protein sequence ID" value="RRS02835.1"/>
    <property type="molecule type" value="Genomic_DNA"/>
</dbReference>
<gene>
    <name evidence="2" type="ORF">EIP75_18900</name>
</gene>
<sequence>MTRFSAFKPLLLAAALISASAQAHFVWLEPSATPGESKAYFGEWADDVRETESGYLKLLTAPRGVAADEKSVSVTRANDHLTLKGPATGDARLVTGYLNDKGVLSLYQPKSGRTETAARHALELVPTAANSNSFTLLLNGKPVPSKDVVVFGPPKWSKTFHTDKEGRVTITTPWPGQYVVEVGHLDKEAGGQWEGKPYTQTRHVSTLTFLVP</sequence>